<keyword evidence="6 9" id="KW-0378">Hydrolase</keyword>
<feature type="transmembrane region" description="Helical" evidence="9">
    <location>
        <begin position="37"/>
        <end position="54"/>
    </location>
</feature>
<dbReference type="Pfam" id="PF01252">
    <property type="entry name" value="Peptidase_A8"/>
    <property type="match status" value="1"/>
</dbReference>
<feature type="transmembrane region" description="Helical" evidence="9">
    <location>
        <begin position="177"/>
        <end position="196"/>
    </location>
</feature>
<keyword evidence="4 9" id="KW-0812">Transmembrane</keyword>
<evidence type="ECO:0000256" key="9">
    <source>
        <dbReference type="HAMAP-Rule" id="MF_00161"/>
    </source>
</evidence>
<dbReference type="PANTHER" id="PTHR33695">
    <property type="entry name" value="LIPOPROTEIN SIGNAL PEPTIDASE"/>
    <property type="match status" value="1"/>
</dbReference>
<keyword evidence="7 9" id="KW-1133">Transmembrane helix</keyword>
<dbReference type="PANTHER" id="PTHR33695:SF1">
    <property type="entry name" value="LIPOPROTEIN SIGNAL PEPTIDASE"/>
    <property type="match status" value="1"/>
</dbReference>
<evidence type="ECO:0000313" key="12">
    <source>
        <dbReference type="Proteomes" id="UP000464283"/>
    </source>
</evidence>
<keyword evidence="3 9" id="KW-0645">Protease</keyword>
<gene>
    <name evidence="9" type="primary">lspA</name>
    <name evidence="11" type="ORF">EER00_02835</name>
</gene>
<sequence length="223" mass="25526">MNKKTNLKFKLTINKYRDKIVKQLISIYKTKIWIRKLAIFLGISFLVFLSSFLIRDAILQKTSAYGSFIPGFIDIKVVGNNGVAFSAFENASVSFVYFIQILPIIISMFFLVFTKSAWFDVGFSMIITGGMSNVIDRSIVDVYTHNIVPTEQTINAVVDYFSFSFISGSAIFNMPDVYVLAGVIIVLIKLIVQTIIDYLHYDKENSENKTYENNKEKIIEERR</sequence>
<comment type="subcellular location">
    <subcellularLocation>
        <location evidence="9">Cell membrane</location>
        <topology evidence="9">Multi-pass membrane protein</topology>
    </subcellularLocation>
</comment>
<comment type="pathway">
    <text evidence="9">Protein modification; lipoprotein biosynthesis (signal peptide cleavage).</text>
</comment>
<dbReference type="HAMAP" id="MF_00161">
    <property type="entry name" value="LspA"/>
    <property type="match status" value="1"/>
</dbReference>
<dbReference type="GO" id="GO:0004190">
    <property type="term" value="F:aspartic-type endopeptidase activity"/>
    <property type="evidence" value="ECO:0007669"/>
    <property type="project" value="UniProtKB-UniRule"/>
</dbReference>
<dbReference type="EC" id="3.4.23.36" evidence="9"/>
<dbReference type="Proteomes" id="UP000464283">
    <property type="component" value="Chromosome"/>
</dbReference>
<comment type="catalytic activity">
    <reaction evidence="9">
        <text>Release of signal peptides from bacterial membrane prolipoproteins. Hydrolyzes -Xaa-Yaa-Zaa-|-(S,diacylglyceryl)Cys-, in which Xaa is hydrophobic (preferably Leu), and Yaa (Ala or Ser) and Zaa (Gly or Ala) have small, neutral side chains.</text>
        <dbReference type="EC" id="3.4.23.36"/>
    </reaction>
</comment>
<comment type="function">
    <text evidence="9">This protein specifically catalyzes the removal of signal peptides from prolipoproteins.</text>
</comment>
<feature type="transmembrane region" description="Helical" evidence="9">
    <location>
        <begin position="95"/>
        <end position="113"/>
    </location>
</feature>
<evidence type="ECO:0000256" key="2">
    <source>
        <dbReference type="ARBA" id="ARBA00022475"/>
    </source>
</evidence>
<dbReference type="RefSeq" id="WP_129692695.1">
    <property type="nucleotide sequence ID" value="NZ_CP033512.2"/>
</dbReference>
<evidence type="ECO:0000313" key="11">
    <source>
        <dbReference type="EMBL" id="QHG89808.1"/>
    </source>
</evidence>
<evidence type="ECO:0000256" key="10">
    <source>
        <dbReference type="RuleBase" id="RU004181"/>
    </source>
</evidence>
<evidence type="ECO:0000256" key="1">
    <source>
        <dbReference type="ARBA" id="ARBA00006139"/>
    </source>
</evidence>
<dbReference type="GeneID" id="96867117"/>
<evidence type="ECO:0000256" key="7">
    <source>
        <dbReference type="ARBA" id="ARBA00022989"/>
    </source>
</evidence>
<keyword evidence="8 9" id="KW-0472">Membrane</keyword>
<protein>
    <recommendedName>
        <fullName evidence="9">Lipoprotein signal peptidase</fullName>
        <ecNumber evidence="9">3.4.23.36</ecNumber>
    </recommendedName>
    <alternativeName>
        <fullName evidence="9">Prolipoprotein signal peptidase</fullName>
    </alternativeName>
    <alternativeName>
        <fullName evidence="9">Signal peptidase II</fullName>
        <shortName evidence="9">SPase II</shortName>
    </alternativeName>
</protein>
<accession>A0A6P1LEE6</accession>
<evidence type="ECO:0000256" key="4">
    <source>
        <dbReference type="ARBA" id="ARBA00022692"/>
    </source>
</evidence>
<keyword evidence="5 9" id="KW-0064">Aspartyl protease</keyword>
<reference evidence="12" key="1">
    <citation type="submission" date="2018-11" db="EMBL/GenBank/DDBJ databases">
        <title>The first complete genome sequence of Mycoplasma iowae strain 695.</title>
        <authorList>
            <person name="Ghanem M."/>
            <person name="El-Gazzar M."/>
        </authorList>
    </citation>
    <scope>NUCLEOTIDE SEQUENCE [LARGE SCALE GENOMIC DNA]</scope>
    <source>
        <strain evidence="12">695</strain>
    </source>
</reference>
<evidence type="ECO:0000256" key="3">
    <source>
        <dbReference type="ARBA" id="ARBA00022670"/>
    </source>
</evidence>
<dbReference type="GO" id="GO:0006508">
    <property type="term" value="P:proteolysis"/>
    <property type="evidence" value="ECO:0007669"/>
    <property type="project" value="UniProtKB-KW"/>
</dbReference>
<dbReference type="UniPathway" id="UPA00665"/>
<dbReference type="KEGG" id="miw:EER00_02835"/>
<evidence type="ECO:0000256" key="5">
    <source>
        <dbReference type="ARBA" id="ARBA00022750"/>
    </source>
</evidence>
<name>A0A6P1LEE6_MALIO</name>
<dbReference type="GO" id="GO:0005886">
    <property type="term" value="C:plasma membrane"/>
    <property type="evidence" value="ECO:0007669"/>
    <property type="project" value="UniProtKB-SubCell"/>
</dbReference>
<dbReference type="AlphaFoldDB" id="A0A6P1LEE6"/>
<dbReference type="InterPro" id="IPR001872">
    <property type="entry name" value="Peptidase_A8"/>
</dbReference>
<dbReference type="EMBL" id="CP033512">
    <property type="protein sequence ID" value="QHG89808.1"/>
    <property type="molecule type" value="Genomic_DNA"/>
</dbReference>
<dbReference type="PRINTS" id="PR00781">
    <property type="entry name" value="LIPOSIGPTASE"/>
</dbReference>
<evidence type="ECO:0000256" key="8">
    <source>
        <dbReference type="ARBA" id="ARBA00023136"/>
    </source>
</evidence>
<proteinExistence type="inferred from homology"/>
<comment type="similarity">
    <text evidence="1 9 10">Belongs to the peptidase A8 family.</text>
</comment>
<comment type="caution">
    <text evidence="9">Lacks conserved residue(s) required for the propagation of feature annotation.</text>
</comment>
<feature type="active site" evidence="9">
    <location>
        <position position="176"/>
    </location>
</feature>
<keyword evidence="2 9" id="KW-1003">Cell membrane</keyword>
<organism evidence="11 12">
    <name type="scientific">Malacoplasma iowae 695</name>
    <dbReference type="NCBI Taxonomy" id="1048830"/>
    <lineage>
        <taxon>Bacteria</taxon>
        <taxon>Bacillati</taxon>
        <taxon>Mycoplasmatota</taxon>
        <taxon>Mycoplasmoidales</taxon>
        <taxon>Mycoplasmoidaceae</taxon>
        <taxon>Malacoplasma</taxon>
    </lineage>
</organism>
<evidence type="ECO:0000256" key="6">
    <source>
        <dbReference type="ARBA" id="ARBA00022801"/>
    </source>
</evidence>
<feature type="active site" evidence="9">
    <location>
        <position position="159"/>
    </location>
</feature>